<reference evidence="3" key="2">
    <citation type="submission" date="2015-06" db="UniProtKB">
        <authorList>
            <consortium name="EnsemblMetazoa"/>
        </authorList>
    </citation>
    <scope>IDENTIFICATION</scope>
</reference>
<dbReference type="SUPFAM" id="SSF46579">
    <property type="entry name" value="Prefoldin"/>
    <property type="match status" value="1"/>
</dbReference>
<evidence type="ECO:0000313" key="4">
    <source>
        <dbReference type="Proteomes" id="UP000015104"/>
    </source>
</evidence>
<dbReference type="GO" id="GO:0005737">
    <property type="term" value="C:cytoplasm"/>
    <property type="evidence" value="ECO:0007669"/>
    <property type="project" value="TreeGrafter"/>
</dbReference>
<dbReference type="OMA" id="QAKFKAC"/>
<dbReference type="InterPro" id="IPR004127">
    <property type="entry name" value="Prefoldin_subunit_alpha"/>
</dbReference>
<dbReference type="HOGENOM" id="CLU_091867_0_1_1"/>
<evidence type="ECO:0000256" key="1">
    <source>
        <dbReference type="ARBA" id="ARBA00010048"/>
    </source>
</evidence>
<keyword evidence="4" id="KW-1185">Reference proteome</keyword>
<dbReference type="OrthoDB" id="10267474at2759"/>
<dbReference type="AlphaFoldDB" id="T1KSG7"/>
<proteinExistence type="inferred from homology"/>
<protein>
    <recommendedName>
        <fullName evidence="5">Prefoldin subunit 5</fullName>
    </recommendedName>
</protein>
<dbReference type="Gene3D" id="1.10.287.370">
    <property type="match status" value="1"/>
</dbReference>
<dbReference type="InterPro" id="IPR011599">
    <property type="entry name" value="PFD_alpha_archaea"/>
</dbReference>
<dbReference type="Proteomes" id="UP000015104">
    <property type="component" value="Unassembled WGS sequence"/>
</dbReference>
<gene>
    <name evidence="3" type="primary">107366841</name>
</gene>
<dbReference type="GO" id="GO:0051082">
    <property type="term" value="F:unfolded protein binding"/>
    <property type="evidence" value="ECO:0007669"/>
    <property type="project" value="InterPro"/>
</dbReference>
<dbReference type="Pfam" id="PF02996">
    <property type="entry name" value="Prefoldin"/>
    <property type="match status" value="1"/>
</dbReference>
<dbReference type="EMBL" id="CAEY01000425">
    <property type="status" value="NOT_ANNOTATED_CDS"/>
    <property type="molecule type" value="Genomic_DNA"/>
</dbReference>
<dbReference type="InterPro" id="IPR009053">
    <property type="entry name" value="Prefoldin"/>
</dbReference>
<dbReference type="PANTHER" id="PTHR12674:SF2">
    <property type="entry name" value="PREFOLDIN SUBUNIT 5"/>
    <property type="match status" value="1"/>
</dbReference>
<dbReference type="STRING" id="32264.T1KSG7"/>
<organism evidence="3 4">
    <name type="scientific">Tetranychus urticae</name>
    <name type="common">Two-spotted spider mite</name>
    <dbReference type="NCBI Taxonomy" id="32264"/>
    <lineage>
        <taxon>Eukaryota</taxon>
        <taxon>Metazoa</taxon>
        <taxon>Ecdysozoa</taxon>
        <taxon>Arthropoda</taxon>
        <taxon>Chelicerata</taxon>
        <taxon>Arachnida</taxon>
        <taxon>Acari</taxon>
        <taxon>Acariformes</taxon>
        <taxon>Trombidiformes</taxon>
        <taxon>Prostigmata</taxon>
        <taxon>Eleutherengona</taxon>
        <taxon>Raphignathae</taxon>
        <taxon>Tetranychoidea</taxon>
        <taxon>Tetranychidae</taxon>
        <taxon>Tetranychus</taxon>
    </lineage>
</organism>
<dbReference type="PANTHER" id="PTHR12674">
    <property type="entry name" value="PREFOLDIN SUBUNIT 5"/>
    <property type="match status" value="1"/>
</dbReference>
<evidence type="ECO:0008006" key="5">
    <source>
        <dbReference type="Google" id="ProtNLM"/>
    </source>
</evidence>
<dbReference type="GO" id="GO:0016272">
    <property type="term" value="C:prefoldin complex"/>
    <property type="evidence" value="ECO:0007669"/>
    <property type="project" value="InterPro"/>
</dbReference>
<sequence>MATSGKIVDLSSELSIPQLSGLKQQLDQEVELLATSIQQLQNARIKYQESGECVSSQAKVPKNSEILVPLTASMYVNGTIVDNDRFLIDIGTGYYIERNREATIDYFKRKVEFLNKEIEKFAKIAQEKINIRESVIEALVYKQQAALLASKAQAQ</sequence>
<dbReference type="eggNOG" id="KOG3048">
    <property type="taxonomic scope" value="Eukaryota"/>
</dbReference>
<dbReference type="GO" id="GO:0006457">
    <property type="term" value="P:protein folding"/>
    <property type="evidence" value="ECO:0007669"/>
    <property type="project" value="InterPro"/>
</dbReference>
<dbReference type="NCBIfam" id="TIGR00293">
    <property type="entry name" value="prefoldin subunit alpha"/>
    <property type="match status" value="1"/>
</dbReference>
<keyword evidence="2" id="KW-0143">Chaperone</keyword>
<name>T1KSG7_TETUR</name>
<evidence type="ECO:0000313" key="3">
    <source>
        <dbReference type="EnsemblMetazoa" id="tetur19g03080.1"/>
    </source>
</evidence>
<dbReference type="GO" id="GO:1990114">
    <property type="term" value="P:RNA polymerase II core complex assembly"/>
    <property type="evidence" value="ECO:0007669"/>
    <property type="project" value="TreeGrafter"/>
</dbReference>
<dbReference type="FunFam" id="1.10.287.370:FF:000004">
    <property type="entry name" value="Probable prefoldin subunit 5"/>
    <property type="match status" value="1"/>
</dbReference>
<dbReference type="GO" id="GO:1990115">
    <property type="term" value="P:RNA polymerase III assembly"/>
    <property type="evidence" value="ECO:0007669"/>
    <property type="project" value="TreeGrafter"/>
</dbReference>
<dbReference type="EnsemblMetazoa" id="tetur19g03080.1">
    <property type="protein sequence ID" value="tetur19g03080.1"/>
    <property type="gene ID" value="tetur19g03080"/>
</dbReference>
<dbReference type="CDD" id="cd23157">
    <property type="entry name" value="Prefoldin_5"/>
    <property type="match status" value="1"/>
</dbReference>
<accession>T1KSG7</accession>
<evidence type="ECO:0000256" key="2">
    <source>
        <dbReference type="ARBA" id="ARBA00023186"/>
    </source>
</evidence>
<dbReference type="KEGG" id="tut:107366841"/>
<comment type="similarity">
    <text evidence="1">Belongs to the prefoldin subunit alpha family.</text>
</comment>
<reference evidence="4" key="1">
    <citation type="submission" date="2011-08" db="EMBL/GenBank/DDBJ databases">
        <authorList>
            <person name="Rombauts S."/>
        </authorList>
    </citation>
    <scope>NUCLEOTIDE SEQUENCE</scope>
    <source>
        <strain evidence="4">London</strain>
    </source>
</reference>
<dbReference type="GO" id="GO:1990113">
    <property type="term" value="P:RNA polymerase I assembly"/>
    <property type="evidence" value="ECO:0007669"/>
    <property type="project" value="TreeGrafter"/>
</dbReference>